<dbReference type="GO" id="GO:0016020">
    <property type="term" value="C:membrane"/>
    <property type="evidence" value="ECO:0007669"/>
    <property type="project" value="UniProtKB-SubCell"/>
</dbReference>
<dbReference type="InterPro" id="IPR036259">
    <property type="entry name" value="MFS_trans_sf"/>
</dbReference>
<dbReference type="GO" id="GO:0022857">
    <property type="term" value="F:transmembrane transporter activity"/>
    <property type="evidence" value="ECO:0007669"/>
    <property type="project" value="InterPro"/>
</dbReference>
<feature type="transmembrane region" description="Helical" evidence="6">
    <location>
        <begin position="107"/>
        <end position="127"/>
    </location>
</feature>
<name>A0A382XS18_9ZZZZ</name>
<dbReference type="Gene3D" id="1.20.1250.20">
    <property type="entry name" value="MFS general substrate transporter like domains"/>
    <property type="match status" value="1"/>
</dbReference>
<keyword evidence="5 6" id="KW-0472">Membrane</keyword>
<accession>A0A382XS18</accession>
<evidence type="ECO:0000256" key="4">
    <source>
        <dbReference type="ARBA" id="ARBA00022989"/>
    </source>
</evidence>
<evidence type="ECO:0000256" key="6">
    <source>
        <dbReference type="SAM" id="Phobius"/>
    </source>
</evidence>
<feature type="transmembrane region" description="Helical" evidence="6">
    <location>
        <begin position="169"/>
        <end position="190"/>
    </location>
</feature>
<dbReference type="Pfam" id="PF07690">
    <property type="entry name" value="MFS_1"/>
    <property type="match status" value="1"/>
</dbReference>
<evidence type="ECO:0000259" key="7">
    <source>
        <dbReference type="PROSITE" id="PS50850"/>
    </source>
</evidence>
<evidence type="ECO:0000313" key="8">
    <source>
        <dbReference type="EMBL" id="SVD73793.1"/>
    </source>
</evidence>
<reference evidence="8" key="1">
    <citation type="submission" date="2018-05" db="EMBL/GenBank/DDBJ databases">
        <authorList>
            <person name="Lanie J.A."/>
            <person name="Ng W.-L."/>
            <person name="Kazmierczak K.M."/>
            <person name="Andrzejewski T.M."/>
            <person name="Davidsen T.M."/>
            <person name="Wayne K.J."/>
            <person name="Tettelin H."/>
            <person name="Glass J.I."/>
            <person name="Rusch D."/>
            <person name="Podicherti R."/>
            <person name="Tsui H.-C.T."/>
            <person name="Winkler M.E."/>
        </authorList>
    </citation>
    <scope>NUCLEOTIDE SEQUENCE</scope>
</reference>
<feature type="transmembrane region" description="Helical" evidence="6">
    <location>
        <begin position="45"/>
        <end position="69"/>
    </location>
</feature>
<evidence type="ECO:0000256" key="3">
    <source>
        <dbReference type="ARBA" id="ARBA00022692"/>
    </source>
</evidence>
<dbReference type="PROSITE" id="PS50850">
    <property type="entry name" value="MFS"/>
    <property type="match status" value="1"/>
</dbReference>
<feature type="transmembrane region" description="Helical" evidence="6">
    <location>
        <begin position="17"/>
        <end position="39"/>
    </location>
</feature>
<feature type="non-terminal residue" evidence="8">
    <location>
        <position position="1"/>
    </location>
</feature>
<comment type="subcellular location">
    <subcellularLocation>
        <location evidence="1">Membrane</location>
        <topology evidence="1">Multi-pass membrane protein</topology>
    </subcellularLocation>
</comment>
<sequence length="202" mass="21577">SSVYGLTASQAVRLRTFWVLTIIFGLISMGPSAMFLHQVPYFESIGFSASTASTTIATFTLLSGIGRVGTGWLMDKIDSRFVLAGLSILSVSALILLTFTTEYWHTLIYSLLFGLSFGGSIPARPILTSEYFGTKAFGSITGLMQSLGVVGGFAAPVLMGLGFDSTGSYTTAILIIASFIAISIPLPIFLPKSHLLEIEINR</sequence>
<keyword evidence="2" id="KW-0813">Transport</keyword>
<dbReference type="InterPro" id="IPR020846">
    <property type="entry name" value="MFS_dom"/>
</dbReference>
<keyword evidence="3 6" id="KW-0812">Transmembrane</keyword>
<feature type="domain" description="Major facilitator superfamily (MFS) profile" evidence="7">
    <location>
        <begin position="16"/>
        <end position="202"/>
    </location>
</feature>
<evidence type="ECO:0000256" key="1">
    <source>
        <dbReference type="ARBA" id="ARBA00004141"/>
    </source>
</evidence>
<evidence type="ECO:0000256" key="2">
    <source>
        <dbReference type="ARBA" id="ARBA00022448"/>
    </source>
</evidence>
<proteinExistence type="predicted"/>
<dbReference type="EMBL" id="UINC01169978">
    <property type="protein sequence ID" value="SVD73793.1"/>
    <property type="molecule type" value="Genomic_DNA"/>
</dbReference>
<dbReference type="SUPFAM" id="SSF103473">
    <property type="entry name" value="MFS general substrate transporter"/>
    <property type="match status" value="1"/>
</dbReference>
<feature type="transmembrane region" description="Helical" evidence="6">
    <location>
        <begin position="139"/>
        <end position="163"/>
    </location>
</feature>
<feature type="transmembrane region" description="Helical" evidence="6">
    <location>
        <begin position="81"/>
        <end position="101"/>
    </location>
</feature>
<dbReference type="InterPro" id="IPR011701">
    <property type="entry name" value="MFS"/>
</dbReference>
<dbReference type="AlphaFoldDB" id="A0A382XS18"/>
<gene>
    <name evidence="8" type="ORF">METZ01_LOCUS426647</name>
</gene>
<dbReference type="PANTHER" id="PTHR43385:SF1">
    <property type="entry name" value="RIBOFLAVIN TRANSPORTER RIBJ"/>
    <property type="match status" value="1"/>
</dbReference>
<protein>
    <recommendedName>
        <fullName evidence="7">Major facilitator superfamily (MFS) profile domain-containing protein</fullName>
    </recommendedName>
</protein>
<keyword evidence="4 6" id="KW-1133">Transmembrane helix</keyword>
<dbReference type="InterPro" id="IPR052983">
    <property type="entry name" value="MFS_Riboflavin_Transporter"/>
</dbReference>
<dbReference type="PANTHER" id="PTHR43385">
    <property type="entry name" value="RIBOFLAVIN TRANSPORTER RIBJ"/>
    <property type="match status" value="1"/>
</dbReference>
<evidence type="ECO:0000256" key="5">
    <source>
        <dbReference type="ARBA" id="ARBA00023136"/>
    </source>
</evidence>
<organism evidence="8">
    <name type="scientific">marine metagenome</name>
    <dbReference type="NCBI Taxonomy" id="408172"/>
    <lineage>
        <taxon>unclassified sequences</taxon>
        <taxon>metagenomes</taxon>
        <taxon>ecological metagenomes</taxon>
    </lineage>
</organism>